<organism evidence="1 2">
    <name type="scientific">Desulfocicer vacuolatum DSM 3385</name>
    <dbReference type="NCBI Taxonomy" id="1121400"/>
    <lineage>
        <taxon>Bacteria</taxon>
        <taxon>Pseudomonadati</taxon>
        <taxon>Thermodesulfobacteriota</taxon>
        <taxon>Desulfobacteria</taxon>
        <taxon>Desulfobacterales</taxon>
        <taxon>Desulfobacteraceae</taxon>
        <taxon>Desulfocicer</taxon>
    </lineage>
</organism>
<dbReference type="RefSeq" id="WP_084068154.1">
    <property type="nucleotide sequence ID" value="NZ_FWXY01000006.1"/>
</dbReference>
<name>A0A1W2AZF8_9BACT</name>
<protein>
    <submittedName>
        <fullName evidence="1">Uncharacterized protein</fullName>
    </submittedName>
</protein>
<gene>
    <name evidence="1" type="ORF">SAMN02746065_106163</name>
</gene>
<reference evidence="1 2" key="1">
    <citation type="submission" date="2017-04" db="EMBL/GenBank/DDBJ databases">
        <authorList>
            <person name="Afonso C.L."/>
            <person name="Miller P.J."/>
            <person name="Scott M.A."/>
            <person name="Spackman E."/>
            <person name="Goraichik I."/>
            <person name="Dimitrov K.M."/>
            <person name="Suarez D.L."/>
            <person name="Swayne D.E."/>
        </authorList>
    </citation>
    <scope>NUCLEOTIDE SEQUENCE [LARGE SCALE GENOMIC DNA]</scope>
    <source>
        <strain evidence="1 2">DSM 3385</strain>
    </source>
</reference>
<evidence type="ECO:0000313" key="1">
    <source>
        <dbReference type="EMBL" id="SMC65841.1"/>
    </source>
</evidence>
<dbReference type="OrthoDB" id="191884at2"/>
<accession>A0A1W2AZF8</accession>
<proteinExistence type="predicted"/>
<dbReference type="AlphaFoldDB" id="A0A1W2AZF8"/>
<dbReference type="EMBL" id="FWXY01000006">
    <property type="protein sequence ID" value="SMC65841.1"/>
    <property type="molecule type" value="Genomic_DNA"/>
</dbReference>
<dbReference type="Proteomes" id="UP000192418">
    <property type="component" value="Unassembled WGS sequence"/>
</dbReference>
<evidence type="ECO:0000313" key="2">
    <source>
        <dbReference type="Proteomes" id="UP000192418"/>
    </source>
</evidence>
<keyword evidence="2" id="KW-1185">Reference proteome</keyword>
<dbReference type="STRING" id="1121400.SAMN02746065_106163"/>
<sequence>MQATKIDDQKANLLKLLKTAGVKGLNKSGLKINGSKLKKQALNELENESKIVNLEGRGRYLYVLKEFDNPLERACQKVEKILTSQGNKLLSKGQLTAQFNKGLPGKVKKELERAIDWLIKNRQLMKLKHGNAIFHLHVPTIISSFPSTDQHLTSLFKTPKTDMDRQKVLSAYMEITSRTGYSNIEIYRLQQALGVEMEILEPFLLNESKKGSAVLSFGDWSLSSKEIRSCSIDIDGTPHLLVRFKLQEEIL</sequence>